<evidence type="ECO:0000313" key="2">
    <source>
        <dbReference type="EMBL" id="KAK1841137.1"/>
    </source>
</evidence>
<proteinExistence type="predicted"/>
<feature type="region of interest" description="Disordered" evidence="1">
    <location>
        <begin position="1"/>
        <end position="20"/>
    </location>
</feature>
<dbReference type="Proteomes" id="UP001243330">
    <property type="component" value="Unassembled WGS sequence"/>
</dbReference>
<keyword evidence="3" id="KW-1185">Reference proteome</keyword>
<dbReference type="AlphaFoldDB" id="A0AAD9A4R4"/>
<evidence type="ECO:0000256" key="1">
    <source>
        <dbReference type="SAM" id="MobiDB-lite"/>
    </source>
</evidence>
<organism evidence="2 3">
    <name type="scientific">Colletotrichum chrysophilum</name>
    <dbReference type="NCBI Taxonomy" id="1836956"/>
    <lineage>
        <taxon>Eukaryota</taxon>
        <taxon>Fungi</taxon>
        <taxon>Dikarya</taxon>
        <taxon>Ascomycota</taxon>
        <taxon>Pezizomycotina</taxon>
        <taxon>Sordariomycetes</taxon>
        <taxon>Hypocreomycetidae</taxon>
        <taxon>Glomerellales</taxon>
        <taxon>Glomerellaceae</taxon>
        <taxon>Colletotrichum</taxon>
        <taxon>Colletotrichum gloeosporioides species complex</taxon>
    </lineage>
</organism>
<comment type="caution">
    <text evidence="2">The sequence shown here is derived from an EMBL/GenBank/DDBJ whole genome shotgun (WGS) entry which is preliminary data.</text>
</comment>
<reference evidence="2" key="1">
    <citation type="submission" date="2023-01" db="EMBL/GenBank/DDBJ databases">
        <title>Colletotrichum chrysophilum M932 genome sequence.</title>
        <authorList>
            <person name="Baroncelli R."/>
        </authorList>
    </citation>
    <scope>NUCLEOTIDE SEQUENCE</scope>
    <source>
        <strain evidence="2">M932</strain>
    </source>
</reference>
<protein>
    <submittedName>
        <fullName evidence="2">Uncharacterized protein</fullName>
    </submittedName>
</protein>
<gene>
    <name evidence="2" type="ORF">CCHR01_16234</name>
</gene>
<name>A0AAD9A4R4_9PEZI</name>
<dbReference type="EMBL" id="JAQOWY010000503">
    <property type="protein sequence ID" value="KAK1841137.1"/>
    <property type="molecule type" value="Genomic_DNA"/>
</dbReference>
<evidence type="ECO:0000313" key="3">
    <source>
        <dbReference type="Proteomes" id="UP001243330"/>
    </source>
</evidence>
<accession>A0AAD9A4R4</accession>
<sequence>MTKQLLDLGTTSSPSQAPTAFQSLRSAKELGEVLDSAPALIMEAFHLRRSPEATSTVTESVSGAHKLKLSLSLDGIVV</sequence>